<evidence type="ECO:0000313" key="4">
    <source>
        <dbReference type="Proteomes" id="UP000033054"/>
    </source>
</evidence>
<dbReference type="KEGG" id="srd:SD10_27085"/>
<dbReference type="STRING" id="1379870.SD10_27085"/>
<dbReference type="EMBL" id="CP010429">
    <property type="protein sequence ID" value="AKD58024.1"/>
    <property type="molecule type" value="Genomic_DNA"/>
</dbReference>
<dbReference type="Proteomes" id="UP000033054">
    <property type="component" value="Chromosome"/>
</dbReference>
<comment type="similarity">
    <text evidence="1">Belongs to the barstar family.</text>
</comment>
<evidence type="ECO:0000313" key="3">
    <source>
        <dbReference type="EMBL" id="AKD58024.1"/>
    </source>
</evidence>
<dbReference type="PATRIC" id="fig|1379870.5.peg.5840"/>
<keyword evidence="4" id="KW-1185">Reference proteome</keyword>
<dbReference type="RefSeq" id="WP_046578407.1">
    <property type="nucleotide sequence ID" value="NZ_CP010429.1"/>
</dbReference>
<gene>
    <name evidence="3" type="ORF">SD10_27085</name>
</gene>
<sequence>MTPNFLICKSERELEVRHAQDFIANVDGKHALTLRQFYEEMADLLEIPNFSFTLEALNDALNDLQWLEDKRVVLYFTNTNELISKERDPAKLGSVLNILDATAEDWKWVDEDETFDKKELIVVFEDSPRIRKALDAESIDYALMSSLK</sequence>
<dbReference type="HOGENOM" id="CLU_1832018_0_0_10"/>
<dbReference type="InterPro" id="IPR000468">
    <property type="entry name" value="Barstar"/>
</dbReference>
<name>A0A0E4A0B8_9BACT</name>
<dbReference type="SUPFAM" id="SSF52038">
    <property type="entry name" value="Barstar-related"/>
    <property type="match status" value="1"/>
</dbReference>
<feature type="domain" description="Barstar (barnase inhibitor)" evidence="2">
    <location>
        <begin position="24"/>
        <end position="109"/>
    </location>
</feature>
<dbReference type="AlphaFoldDB" id="A0A0E4A0B8"/>
<reference evidence="3 4" key="1">
    <citation type="journal article" date="2014" name="Curr. Microbiol.">
        <title>Spirosoma radiotolerans sp. nov., a gamma-radiation-resistant bacterium isolated from gamma ray-irradiated soil.</title>
        <authorList>
            <person name="Lee J.J."/>
            <person name="Srinivasan S."/>
            <person name="Lim S."/>
            <person name="Joe M."/>
            <person name="Im S."/>
            <person name="Bae S.I."/>
            <person name="Park K.R."/>
            <person name="Han J.H."/>
            <person name="Park S.H."/>
            <person name="Joo B.M."/>
            <person name="Park S.J."/>
            <person name="Kim M.K."/>
        </authorList>
    </citation>
    <scope>NUCLEOTIDE SEQUENCE [LARGE SCALE GENOMIC DNA]</scope>
    <source>
        <strain evidence="3 4">DG5A</strain>
    </source>
</reference>
<proteinExistence type="inferred from homology"/>
<evidence type="ECO:0000259" key="2">
    <source>
        <dbReference type="Pfam" id="PF01337"/>
    </source>
</evidence>
<dbReference type="InterPro" id="IPR035905">
    <property type="entry name" value="Barstar-like_sf"/>
</dbReference>
<protein>
    <submittedName>
        <fullName evidence="3">Barnase inhibitor</fullName>
    </submittedName>
</protein>
<dbReference type="OrthoDB" id="7575400at2"/>
<dbReference type="Gene3D" id="3.30.370.10">
    <property type="entry name" value="Barstar-like"/>
    <property type="match status" value="1"/>
</dbReference>
<organism evidence="3 4">
    <name type="scientific">Spirosoma radiotolerans</name>
    <dbReference type="NCBI Taxonomy" id="1379870"/>
    <lineage>
        <taxon>Bacteria</taxon>
        <taxon>Pseudomonadati</taxon>
        <taxon>Bacteroidota</taxon>
        <taxon>Cytophagia</taxon>
        <taxon>Cytophagales</taxon>
        <taxon>Cytophagaceae</taxon>
        <taxon>Spirosoma</taxon>
    </lineage>
</organism>
<accession>A0A0E4A0B8</accession>
<evidence type="ECO:0000256" key="1">
    <source>
        <dbReference type="ARBA" id="ARBA00006845"/>
    </source>
</evidence>
<dbReference type="Pfam" id="PF01337">
    <property type="entry name" value="Barstar"/>
    <property type="match status" value="1"/>
</dbReference>